<dbReference type="Pfam" id="PF07727">
    <property type="entry name" value="RVT_2"/>
    <property type="match status" value="1"/>
</dbReference>
<protein>
    <submittedName>
        <fullName evidence="2">Retrovirus-related Pol polyprotein from transposon TNT 1-94</fullName>
    </submittedName>
</protein>
<dbReference type="PANTHER" id="PTHR11439:SF491">
    <property type="entry name" value="INTEGRASE CATALYTIC DOMAIN-CONTAINING PROTEIN"/>
    <property type="match status" value="1"/>
</dbReference>
<evidence type="ECO:0000313" key="2">
    <source>
        <dbReference type="EMBL" id="KAA3485020.1"/>
    </source>
</evidence>
<dbReference type="InterPro" id="IPR013103">
    <property type="entry name" value="RVT_2"/>
</dbReference>
<keyword evidence="3" id="KW-1185">Reference proteome</keyword>
<gene>
    <name evidence="2" type="ORF">EPI10_007063</name>
</gene>
<dbReference type="PANTHER" id="PTHR11439">
    <property type="entry name" value="GAG-POL-RELATED RETROTRANSPOSON"/>
    <property type="match status" value="1"/>
</dbReference>
<reference evidence="3" key="1">
    <citation type="journal article" date="2019" name="Plant Biotechnol. J.">
        <title>Genome sequencing of the Australian wild diploid species Gossypium australe highlights disease resistance and delayed gland morphogenesis.</title>
        <authorList>
            <person name="Cai Y."/>
            <person name="Cai X."/>
            <person name="Wang Q."/>
            <person name="Wang P."/>
            <person name="Zhang Y."/>
            <person name="Cai C."/>
            <person name="Xu Y."/>
            <person name="Wang K."/>
            <person name="Zhou Z."/>
            <person name="Wang C."/>
            <person name="Geng S."/>
            <person name="Li B."/>
            <person name="Dong Q."/>
            <person name="Hou Y."/>
            <person name="Wang H."/>
            <person name="Ai P."/>
            <person name="Liu Z."/>
            <person name="Yi F."/>
            <person name="Sun M."/>
            <person name="An G."/>
            <person name="Cheng J."/>
            <person name="Zhang Y."/>
            <person name="Shi Q."/>
            <person name="Xie Y."/>
            <person name="Shi X."/>
            <person name="Chang Y."/>
            <person name="Huang F."/>
            <person name="Chen Y."/>
            <person name="Hong S."/>
            <person name="Mi L."/>
            <person name="Sun Q."/>
            <person name="Zhang L."/>
            <person name="Zhou B."/>
            <person name="Peng R."/>
            <person name="Zhang X."/>
            <person name="Liu F."/>
        </authorList>
    </citation>
    <scope>NUCLEOTIDE SEQUENCE [LARGE SCALE GENOMIC DNA]</scope>
    <source>
        <strain evidence="3">cv. PA1801</strain>
    </source>
</reference>
<dbReference type="AlphaFoldDB" id="A0A5B6WT01"/>
<evidence type="ECO:0000259" key="1">
    <source>
        <dbReference type="Pfam" id="PF07727"/>
    </source>
</evidence>
<comment type="caution">
    <text evidence="2">The sequence shown here is derived from an EMBL/GenBank/DDBJ whole genome shotgun (WGS) entry which is preliminary data.</text>
</comment>
<dbReference type="EMBL" id="SMMG02000002">
    <property type="protein sequence ID" value="KAA3485020.1"/>
    <property type="molecule type" value="Genomic_DNA"/>
</dbReference>
<dbReference type="Proteomes" id="UP000325315">
    <property type="component" value="Unassembled WGS sequence"/>
</dbReference>
<evidence type="ECO:0000313" key="3">
    <source>
        <dbReference type="Proteomes" id="UP000325315"/>
    </source>
</evidence>
<sequence>MQSPRQWYKKFNSFMLSIDDGSFIYYFLYVDDMLIVVMDPSKIDRLKTMLNSKFKMEDFNTARKIVGMEISRDRYSRKLFLSQQRETERILKQFAMQILKPVITLLAIYFKLFNLESPQIEDEEKYTSKVPYSNAVGSLMYAMVHTRLNISHVVDFVSRYMYRLEKLYWQAVKWILRYLRGTYNVCLEFGRNTKGLVGYMESNYAEDLDQIRYLTGYLFAFRNCAISWKAMLQSIVALSTTEVGYMKMIEVVKKAIWLRSVWGAG</sequence>
<proteinExistence type="predicted"/>
<dbReference type="OrthoDB" id="1692315at2759"/>
<feature type="domain" description="Reverse transcriptase Ty1/copia-type" evidence="1">
    <location>
        <begin position="26"/>
        <end position="101"/>
    </location>
</feature>
<name>A0A5B6WT01_9ROSI</name>
<organism evidence="2 3">
    <name type="scientific">Gossypium australe</name>
    <dbReference type="NCBI Taxonomy" id="47621"/>
    <lineage>
        <taxon>Eukaryota</taxon>
        <taxon>Viridiplantae</taxon>
        <taxon>Streptophyta</taxon>
        <taxon>Embryophyta</taxon>
        <taxon>Tracheophyta</taxon>
        <taxon>Spermatophyta</taxon>
        <taxon>Magnoliopsida</taxon>
        <taxon>eudicotyledons</taxon>
        <taxon>Gunneridae</taxon>
        <taxon>Pentapetalae</taxon>
        <taxon>rosids</taxon>
        <taxon>malvids</taxon>
        <taxon>Malvales</taxon>
        <taxon>Malvaceae</taxon>
        <taxon>Malvoideae</taxon>
        <taxon>Gossypium</taxon>
    </lineage>
</organism>
<accession>A0A5B6WT01</accession>